<dbReference type="Gene3D" id="2.60.40.10">
    <property type="entry name" value="Immunoglobulins"/>
    <property type="match status" value="6"/>
</dbReference>
<dbReference type="AlphaFoldDB" id="A0AAN9T3H5"/>
<keyword evidence="6" id="KW-1015">Disulfide bond</keyword>
<dbReference type="Pfam" id="PF08205">
    <property type="entry name" value="C2-set_2"/>
    <property type="match status" value="2"/>
</dbReference>
<comment type="subcellular location">
    <subcellularLocation>
        <location evidence="1">Membrane</location>
        <topology evidence="1">Single-pass membrane protein</topology>
    </subcellularLocation>
</comment>
<evidence type="ECO:0000256" key="3">
    <source>
        <dbReference type="ARBA" id="ARBA00022737"/>
    </source>
</evidence>
<keyword evidence="11" id="KW-1185">Reference proteome</keyword>
<evidence type="ECO:0008006" key="12">
    <source>
        <dbReference type="Google" id="ProtNLM"/>
    </source>
</evidence>
<dbReference type="InterPro" id="IPR013106">
    <property type="entry name" value="Ig_V-set"/>
</dbReference>
<organism evidence="10 11">
    <name type="scientific">Parthenolecanium corni</name>
    <dbReference type="NCBI Taxonomy" id="536013"/>
    <lineage>
        <taxon>Eukaryota</taxon>
        <taxon>Metazoa</taxon>
        <taxon>Ecdysozoa</taxon>
        <taxon>Arthropoda</taxon>
        <taxon>Hexapoda</taxon>
        <taxon>Insecta</taxon>
        <taxon>Pterygota</taxon>
        <taxon>Neoptera</taxon>
        <taxon>Paraneoptera</taxon>
        <taxon>Hemiptera</taxon>
        <taxon>Sternorrhyncha</taxon>
        <taxon>Coccoidea</taxon>
        <taxon>Coccidae</taxon>
        <taxon>Parthenolecanium</taxon>
    </lineage>
</organism>
<dbReference type="InterPro" id="IPR013783">
    <property type="entry name" value="Ig-like_fold"/>
</dbReference>
<dbReference type="InterPro" id="IPR013162">
    <property type="entry name" value="CD80_C2-set"/>
</dbReference>
<dbReference type="SUPFAM" id="SSF49265">
    <property type="entry name" value="Fibronectin type III"/>
    <property type="match status" value="1"/>
</dbReference>
<feature type="domain" description="Fibronectin type-III" evidence="9">
    <location>
        <begin position="520"/>
        <end position="615"/>
    </location>
</feature>
<dbReference type="PANTHER" id="PTHR23278:SF28">
    <property type="entry name" value="SIDESTEP IV, ISOFORM C"/>
    <property type="match status" value="1"/>
</dbReference>
<feature type="domain" description="Ig-like" evidence="8">
    <location>
        <begin position="1"/>
        <end position="114"/>
    </location>
</feature>
<keyword evidence="2 7" id="KW-0812">Transmembrane</keyword>
<evidence type="ECO:0000256" key="7">
    <source>
        <dbReference type="SAM" id="Phobius"/>
    </source>
</evidence>
<dbReference type="InterPro" id="IPR003599">
    <property type="entry name" value="Ig_sub"/>
</dbReference>
<proteinExistence type="predicted"/>
<accession>A0AAN9T3H5</accession>
<reference evidence="10 11" key="1">
    <citation type="submission" date="2024-03" db="EMBL/GenBank/DDBJ databases">
        <title>Adaptation during the transition from Ophiocordyceps entomopathogen to insect associate is accompanied by gene loss and intensified selection.</title>
        <authorList>
            <person name="Ward C.M."/>
            <person name="Onetto C.A."/>
            <person name="Borneman A.R."/>
        </authorList>
    </citation>
    <scope>NUCLEOTIDE SEQUENCE [LARGE SCALE GENOMIC DNA]</scope>
    <source>
        <strain evidence="10">AWRI1</strain>
        <tissue evidence="10">Single Adult Female</tissue>
    </source>
</reference>
<feature type="domain" description="Ig-like" evidence="8">
    <location>
        <begin position="224"/>
        <end position="320"/>
    </location>
</feature>
<dbReference type="InterPro" id="IPR036116">
    <property type="entry name" value="FN3_sf"/>
</dbReference>
<dbReference type="InterPro" id="IPR003598">
    <property type="entry name" value="Ig_sub2"/>
</dbReference>
<evidence type="ECO:0000256" key="6">
    <source>
        <dbReference type="ARBA" id="ARBA00023157"/>
    </source>
</evidence>
<dbReference type="InterPro" id="IPR013098">
    <property type="entry name" value="Ig_I-set"/>
</dbReference>
<dbReference type="Pfam" id="PF07686">
    <property type="entry name" value="V-set"/>
    <property type="match status" value="1"/>
</dbReference>
<dbReference type="PANTHER" id="PTHR23278">
    <property type="entry name" value="SIDESTEP PROTEIN"/>
    <property type="match status" value="1"/>
</dbReference>
<dbReference type="PROSITE" id="PS50835">
    <property type="entry name" value="IG_LIKE"/>
    <property type="match status" value="5"/>
</dbReference>
<dbReference type="CDD" id="cd00096">
    <property type="entry name" value="Ig"/>
    <property type="match status" value="1"/>
</dbReference>
<feature type="domain" description="Ig-like" evidence="8">
    <location>
        <begin position="422"/>
        <end position="510"/>
    </location>
</feature>
<dbReference type="GO" id="GO:0009653">
    <property type="term" value="P:anatomical structure morphogenesis"/>
    <property type="evidence" value="ECO:0007669"/>
    <property type="project" value="UniProtKB-ARBA"/>
</dbReference>
<evidence type="ECO:0000259" key="8">
    <source>
        <dbReference type="PROSITE" id="PS50835"/>
    </source>
</evidence>
<dbReference type="Pfam" id="PF13927">
    <property type="entry name" value="Ig_3"/>
    <property type="match status" value="1"/>
</dbReference>
<evidence type="ECO:0000313" key="11">
    <source>
        <dbReference type="Proteomes" id="UP001367676"/>
    </source>
</evidence>
<name>A0AAN9T3H5_9HEMI</name>
<evidence type="ECO:0000256" key="4">
    <source>
        <dbReference type="ARBA" id="ARBA00022989"/>
    </source>
</evidence>
<sequence>MRIPTETVSAVLNQRAQLPCDISAKEKDDEVSMVLWFRDSDGEPLYSFDLRNKNHFDAKPWSSPTVFKNRATFVAKTQPALLIIDTITLEDETVYRCRVDFQNSPTRNSKVNLTVIEPPHLPVIFDEKKRDRSKVSEPFNEGAEVTLYCEVTGGKPLPRIDWYLEEKLMYGESESRSSRVTVKRLTIPTLSRDYQNKKLSCHASNTNLVPPATKSIILDINLKPLSLNITTKEEYLASGQLYSLECRSYGSKPPAHITWWIGSRQINRDSRSSVIEEDNMNDVSIMSFKPTVEDDGKYLTCRAENPPIENSALEDKWRLNVHYSPILTLKIGSSLNPQNIKEGDDVYFECYIRANPKIHKFEWFHNGKEISSNISHNVIKTDHNLILQRVKKSATGNFTCFATNSEGPAYSNIVVLDVKYSPVCRIHHADEVYGALKQETILLKCDVDANPAPLEFLWTFNNSGDMKSVHEPHFIFTSANSFLQYTPKSDSDFGTLSCRAKNAVGDQETSCFFQIVSAGNPQPLLNCSVSNRTHEFVQVNCIENFDGGLPQMFVMEIWETNEIQPTSNVTLTRGPPVFTFEGIKAGVEYELRLYAINQKGRSEPVTLRTSSLKGTAMFEYTSPSLSFPIGSLTIVLLALGVCSTVLICIAFVALCRRHEKSNSHTKTQSHDDALCHGAMLISEENGVLTHHERRFSDEDPDPDIIPNVRERKVLKTFSKFQKTPPLRRHKKSPPDISEVESEERLDLKIHRNHCHLDKDSLQMNRLLPLNSRGTTIYPAETVVLKPAHNHKVGPEVVTASHRLQESCI</sequence>
<dbReference type="Pfam" id="PF07679">
    <property type="entry name" value="I-set"/>
    <property type="match status" value="1"/>
</dbReference>
<evidence type="ECO:0000256" key="5">
    <source>
        <dbReference type="ARBA" id="ARBA00023136"/>
    </source>
</evidence>
<dbReference type="Proteomes" id="UP001367676">
    <property type="component" value="Unassembled WGS sequence"/>
</dbReference>
<comment type="caution">
    <text evidence="10">The sequence shown here is derived from an EMBL/GenBank/DDBJ whole genome shotgun (WGS) entry which is preliminary data.</text>
</comment>
<feature type="transmembrane region" description="Helical" evidence="7">
    <location>
        <begin position="629"/>
        <end position="654"/>
    </location>
</feature>
<evidence type="ECO:0000313" key="10">
    <source>
        <dbReference type="EMBL" id="KAK7572118.1"/>
    </source>
</evidence>
<feature type="domain" description="Ig-like" evidence="8">
    <location>
        <begin position="325"/>
        <end position="411"/>
    </location>
</feature>
<feature type="domain" description="Ig-like" evidence="8">
    <location>
        <begin position="119"/>
        <end position="217"/>
    </location>
</feature>
<dbReference type="InterPro" id="IPR007110">
    <property type="entry name" value="Ig-like_dom"/>
</dbReference>
<dbReference type="CDD" id="cd00063">
    <property type="entry name" value="FN3"/>
    <property type="match status" value="1"/>
</dbReference>
<keyword evidence="4 7" id="KW-1133">Transmembrane helix</keyword>
<protein>
    <recommendedName>
        <fullName evidence="12">Nephrin/kirre</fullName>
    </recommendedName>
</protein>
<evidence type="ECO:0000259" key="9">
    <source>
        <dbReference type="PROSITE" id="PS50853"/>
    </source>
</evidence>
<evidence type="ECO:0000256" key="2">
    <source>
        <dbReference type="ARBA" id="ARBA00022692"/>
    </source>
</evidence>
<keyword evidence="3" id="KW-0677">Repeat</keyword>
<dbReference type="PROSITE" id="PS50853">
    <property type="entry name" value="FN3"/>
    <property type="match status" value="1"/>
</dbReference>
<evidence type="ECO:0000256" key="1">
    <source>
        <dbReference type="ARBA" id="ARBA00004167"/>
    </source>
</evidence>
<dbReference type="InterPro" id="IPR003961">
    <property type="entry name" value="FN3_dom"/>
</dbReference>
<dbReference type="SMART" id="SM00408">
    <property type="entry name" value="IGc2"/>
    <property type="match status" value="4"/>
</dbReference>
<dbReference type="GO" id="GO:0016020">
    <property type="term" value="C:membrane"/>
    <property type="evidence" value="ECO:0007669"/>
    <property type="project" value="UniProtKB-SubCell"/>
</dbReference>
<keyword evidence="5 7" id="KW-0472">Membrane</keyword>
<dbReference type="SMART" id="SM00409">
    <property type="entry name" value="IG"/>
    <property type="match status" value="5"/>
</dbReference>
<dbReference type="InterPro" id="IPR036179">
    <property type="entry name" value="Ig-like_dom_sf"/>
</dbReference>
<dbReference type="EMBL" id="JBBCAQ010000038">
    <property type="protein sequence ID" value="KAK7572118.1"/>
    <property type="molecule type" value="Genomic_DNA"/>
</dbReference>
<dbReference type="GO" id="GO:0030154">
    <property type="term" value="P:cell differentiation"/>
    <property type="evidence" value="ECO:0007669"/>
    <property type="project" value="UniProtKB-ARBA"/>
</dbReference>
<dbReference type="SUPFAM" id="SSF48726">
    <property type="entry name" value="Immunoglobulin"/>
    <property type="match status" value="5"/>
</dbReference>
<gene>
    <name evidence="10" type="ORF">V9T40_014590</name>
</gene>